<evidence type="ECO:0000313" key="2">
    <source>
        <dbReference type="EMBL" id="RFT17075.1"/>
    </source>
</evidence>
<sequence>MNKIEQAILNSLEVNMGYKDGEKVAIVMQAWNPAFEEKHLRKFELATALCHTMYEVFKRAGVDVELLSYVLQEARSGVDATPDLYEKIGFREIIFMPTVFSLTHTAFRKAQTDKGSRVASMPGFTLEMYEEGGPMDVDYSLLHQQTEAQAEKLRNCRYVRVLAEDTDITVEIDPTLVHVSSGVLTKPGKFGNLPGAEAYVVPVHEGNSKGYFTVPVGWGGTAPLKYRAKFFVERGRFVAVFGETLEAQEYIDKEIIPLIFGGKDFDILAELGIGTNPNITGEYVQKKGWNTLVAEKIYGSIHFANGNSKGMGGQNEVPVHIDWVVPGVTAEFLP</sequence>
<dbReference type="PANTHER" id="PTHR34448:SF1">
    <property type="entry name" value="BLL6088 PROTEIN"/>
    <property type="match status" value="1"/>
</dbReference>
<evidence type="ECO:0000256" key="1">
    <source>
        <dbReference type="ARBA" id="ARBA00022723"/>
    </source>
</evidence>
<dbReference type="Proteomes" id="UP000257323">
    <property type="component" value="Unassembled WGS sequence"/>
</dbReference>
<keyword evidence="2" id="KW-0645">Protease</keyword>
<name>A0A3E2BQR0_9BACT</name>
<comment type="caution">
    <text evidence="2">The sequence shown here is derived from an EMBL/GenBank/DDBJ whole genome shotgun (WGS) entry which is preliminary data.</text>
</comment>
<reference evidence="2 3" key="1">
    <citation type="submission" date="2018-08" db="EMBL/GenBank/DDBJ databases">
        <title>Genome analysis of the thermophilic bacterium of the candidate phylum Aminicenantes from deep subsurface aquifer revealed its physiology and ecological role.</title>
        <authorList>
            <person name="Kadnikov V.V."/>
            <person name="Mardanov A.V."/>
            <person name="Beletsky A.V."/>
            <person name="Karnachuk O.V."/>
            <person name="Ravin N.V."/>
        </authorList>
    </citation>
    <scope>NUCLEOTIDE SEQUENCE [LARGE SCALE GENOMIC DNA]</scope>
    <source>
        <strain evidence="2">BY38</strain>
    </source>
</reference>
<dbReference type="EMBL" id="QUAH01000001">
    <property type="protein sequence ID" value="RFT17075.1"/>
    <property type="molecule type" value="Genomic_DNA"/>
</dbReference>
<evidence type="ECO:0000313" key="3">
    <source>
        <dbReference type="Proteomes" id="UP000257323"/>
    </source>
</evidence>
<accession>A0A3E2BQR0</accession>
<dbReference type="Pfam" id="PF26233">
    <property type="entry name" value="NicX"/>
    <property type="match status" value="1"/>
</dbReference>
<protein>
    <submittedName>
        <fullName evidence="2">Leucyl aminopeptidase (Aminopeptidase T)</fullName>
    </submittedName>
</protein>
<dbReference type="InterPro" id="IPR058739">
    <property type="entry name" value="NicX"/>
</dbReference>
<dbReference type="AlphaFoldDB" id="A0A3E2BQR0"/>
<dbReference type="InterPro" id="IPR052170">
    <property type="entry name" value="M29_Exopeptidase"/>
</dbReference>
<keyword evidence="2" id="KW-0031">Aminopeptidase</keyword>
<proteinExistence type="predicted"/>
<keyword evidence="1" id="KW-0479">Metal-binding</keyword>
<dbReference type="PANTHER" id="PTHR34448">
    <property type="entry name" value="AMINOPEPTIDASE"/>
    <property type="match status" value="1"/>
</dbReference>
<keyword evidence="2" id="KW-0378">Hydrolase</keyword>
<dbReference type="SUPFAM" id="SSF144052">
    <property type="entry name" value="Thermophilic metalloprotease-like"/>
    <property type="match status" value="1"/>
</dbReference>
<dbReference type="GO" id="GO:0046872">
    <property type="term" value="F:metal ion binding"/>
    <property type="evidence" value="ECO:0007669"/>
    <property type="project" value="UniProtKB-KW"/>
</dbReference>
<dbReference type="GO" id="GO:0004177">
    <property type="term" value="F:aminopeptidase activity"/>
    <property type="evidence" value="ECO:0007669"/>
    <property type="project" value="UniProtKB-KW"/>
</dbReference>
<gene>
    <name evidence="2" type="ORF">OP8BY_1017</name>
</gene>
<organism evidence="2 3">
    <name type="scientific">Candidatus Saccharicenans subterraneus</name>
    <dbReference type="NCBI Taxonomy" id="2508984"/>
    <lineage>
        <taxon>Bacteria</taxon>
        <taxon>Candidatus Aminicenantota</taxon>
        <taxon>Candidatus Aminicenantia</taxon>
        <taxon>Candidatus Aminicenantales</taxon>
        <taxon>Candidatus Saccharicenantaceae</taxon>
        <taxon>Candidatus Saccharicenans</taxon>
    </lineage>
</organism>